<sequence>MADVARAVGVSTGTVSRALRGRPGVSEETRGRILRAAESLDYVVSPAASGLVTGRTGSVAVLVPFISRWFHARALAGAHRVLRRAGFEIVLHHVEGSAERHEFFETLPVRRRADGLLVIALSLAEEELRRLGALGLPVVGAGTEPGDRPAAAIDDTAGAAKAVRHLVNLGHRRIGMIRSTDDEGVHQGVSRRRLAGYRAALTEAGLEIPDDAVVSAPWGIDGGARAMGELLSLRTPPTAVFAEADEVAIGALRTLRRAGVPVPGRMSVVGFDDSPMAELLDLTTVAQSVYEQGAIAGRMLVEAVRHGGVREPRVRLGTTLVPRGTTAAPSGPGGSRGPAGGGREQPG</sequence>
<evidence type="ECO:0000256" key="4">
    <source>
        <dbReference type="SAM" id="MobiDB-lite"/>
    </source>
</evidence>
<dbReference type="Pfam" id="PF13377">
    <property type="entry name" value="Peripla_BP_3"/>
    <property type="match status" value="1"/>
</dbReference>
<dbReference type="InterPro" id="IPR046335">
    <property type="entry name" value="LacI/GalR-like_sensor"/>
</dbReference>
<keyword evidence="3" id="KW-0804">Transcription</keyword>
<keyword evidence="7" id="KW-1185">Reference proteome</keyword>
<dbReference type="InterPro" id="IPR028082">
    <property type="entry name" value="Peripla_BP_I"/>
</dbReference>
<evidence type="ECO:0000259" key="5">
    <source>
        <dbReference type="PROSITE" id="PS50932"/>
    </source>
</evidence>
<evidence type="ECO:0000256" key="2">
    <source>
        <dbReference type="ARBA" id="ARBA00023125"/>
    </source>
</evidence>
<dbReference type="CDD" id="cd06267">
    <property type="entry name" value="PBP1_LacI_sugar_binding-like"/>
    <property type="match status" value="1"/>
</dbReference>
<feature type="domain" description="HTH lacI-type" evidence="5">
    <location>
        <begin position="1"/>
        <end position="53"/>
    </location>
</feature>
<evidence type="ECO:0000313" key="6">
    <source>
        <dbReference type="EMBL" id="KAF4410697.1"/>
    </source>
</evidence>
<keyword evidence="1" id="KW-0805">Transcription regulation</keyword>
<protein>
    <submittedName>
        <fullName evidence="6">LacI family transcriptional regulator</fullName>
    </submittedName>
</protein>
<dbReference type="SUPFAM" id="SSF47413">
    <property type="entry name" value="lambda repressor-like DNA-binding domains"/>
    <property type="match status" value="1"/>
</dbReference>
<dbReference type="Gene3D" id="3.40.50.2300">
    <property type="match status" value="2"/>
</dbReference>
<organism evidence="6 7">
    <name type="scientific">Streptomyces lycii</name>
    <dbReference type="NCBI Taxonomy" id="2654337"/>
    <lineage>
        <taxon>Bacteria</taxon>
        <taxon>Bacillati</taxon>
        <taxon>Actinomycetota</taxon>
        <taxon>Actinomycetes</taxon>
        <taxon>Kitasatosporales</taxon>
        <taxon>Streptomycetaceae</taxon>
        <taxon>Streptomyces</taxon>
    </lineage>
</organism>
<feature type="region of interest" description="Disordered" evidence="4">
    <location>
        <begin position="318"/>
        <end position="347"/>
    </location>
</feature>
<dbReference type="EMBL" id="WHPN01000047">
    <property type="protein sequence ID" value="KAF4410697.1"/>
    <property type="molecule type" value="Genomic_DNA"/>
</dbReference>
<dbReference type="SMART" id="SM00354">
    <property type="entry name" value="HTH_LACI"/>
    <property type="match status" value="1"/>
</dbReference>
<name>A0ABQ7FP39_9ACTN</name>
<comment type="caution">
    <text evidence="6">The sequence shown here is derived from an EMBL/GenBank/DDBJ whole genome shotgun (WGS) entry which is preliminary data.</text>
</comment>
<proteinExistence type="predicted"/>
<dbReference type="CDD" id="cd01392">
    <property type="entry name" value="HTH_LacI"/>
    <property type="match status" value="1"/>
</dbReference>
<keyword evidence="2" id="KW-0238">DNA-binding</keyword>
<evidence type="ECO:0000256" key="3">
    <source>
        <dbReference type="ARBA" id="ARBA00023163"/>
    </source>
</evidence>
<dbReference type="InterPro" id="IPR010982">
    <property type="entry name" value="Lambda_DNA-bd_dom_sf"/>
</dbReference>
<accession>A0ABQ7FP39</accession>
<dbReference type="PANTHER" id="PTHR30146:SF155">
    <property type="entry name" value="ALANINE RACEMASE"/>
    <property type="match status" value="1"/>
</dbReference>
<dbReference type="SUPFAM" id="SSF53822">
    <property type="entry name" value="Periplasmic binding protein-like I"/>
    <property type="match status" value="1"/>
</dbReference>
<dbReference type="Pfam" id="PF00356">
    <property type="entry name" value="LacI"/>
    <property type="match status" value="1"/>
</dbReference>
<dbReference type="Gene3D" id="1.10.260.40">
    <property type="entry name" value="lambda repressor-like DNA-binding domains"/>
    <property type="match status" value="1"/>
</dbReference>
<evidence type="ECO:0000256" key="1">
    <source>
        <dbReference type="ARBA" id="ARBA00023015"/>
    </source>
</evidence>
<gene>
    <name evidence="6" type="ORF">GCU69_02520</name>
</gene>
<reference evidence="6 7" key="1">
    <citation type="submission" date="2019-10" db="EMBL/GenBank/DDBJ databases">
        <title>Streptomyces tenebrisbrunneis sp.nov., an endogenous actinomycete isolated from of Lycium ruthenicum.</title>
        <authorList>
            <person name="Ma L."/>
        </authorList>
    </citation>
    <scope>NUCLEOTIDE SEQUENCE [LARGE SCALE GENOMIC DNA]</scope>
    <source>
        <strain evidence="6 7">TRM 66187</strain>
    </source>
</reference>
<feature type="compositionally biased region" description="Gly residues" evidence="4">
    <location>
        <begin position="331"/>
        <end position="347"/>
    </location>
</feature>
<dbReference type="Proteomes" id="UP000621266">
    <property type="component" value="Unassembled WGS sequence"/>
</dbReference>
<dbReference type="PANTHER" id="PTHR30146">
    <property type="entry name" value="LACI-RELATED TRANSCRIPTIONAL REPRESSOR"/>
    <property type="match status" value="1"/>
</dbReference>
<dbReference type="PROSITE" id="PS50932">
    <property type="entry name" value="HTH_LACI_2"/>
    <property type="match status" value="1"/>
</dbReference>
<evidence type="ECO:0000313" key="7">
    <source>
        <dbReference type="Proteomes" id="UP000621266"/>
    </source>
</evidence>
<dbReference type="InterPro" id="IPR000843">
    <property type="entry name" value="HTH_LacI"/>
</dbReference>
<dbReference type="PROSITE" id="PS00356">
    <property type="entry name" value="HTH_LACI_1"/>
    <property type="match status" value="1"/>
</dbReference>